<dbReference type="EMBL" id="BTRK01000003">
    <property type="protein sequence ID" value="GMR44257.1"/>
    <property type="molecule type" value="Genomic_DNA"/>
</dbReference>
<gene>
    <name evidence="2" type="ORF">PMAYCL1PPCAC_14452</name>
    <name evidence="3" type="ORF">PMAYCL1PPCAC_14522</name>
</gene>
<feature type="compositionally biased region" description="Polar residues" evidence="1">
    <location>
        <begin position="1"/>
        <end position="10"/>
    </location>
</feature>
<evidence type="ECO:0000313" key="3">
    <source>
        <dbReference type="EMBL" id="GMR44327.1"/>
    </source>
</evidence>
<sequence>QASSKLTVHQASPSGRRASSSSAAERTQRLVALRSAVLRPISDPVLQMLAVLHQLTLVCDLPPPDGIDHKRRLLDHFRRKLFAKNAPPESIKTHLRKLSMESQEKVEMDLGYADFRVVLTDLPLQADSTDEKIVRVTYEQVACILKIVFSEAFPKTNGVLLT</sequence>
<comment type="caution">
    <text evidence="2">The sequence shown here is derived from an EMBL/GenBank/DDBJ whole genome shotgun (WGS) entry which is preliminary data.</text>
</comment>
<reference evidence="4" key="1">
    <citation type="submission" date="2022-10" db="EMBL/GenBank/DDBJ databases">
        <title>Genome assembly of Pristionchus species.</title>
        <authorList>
            <person name="Yoshida K."/>
            <person name="Sommer R.J."/>
        </authorList>
    </citation>
    <scope>NUCLEOTIDE SEQUENCE [LARGE SCALE GENOMIC DNA]</scope>
    <source>
        <strain evidence="4">RS5460</strain>
    </source>
</reference>
<organism evidence="2 4">
    <name type="scientific">Pristionchus mayeri</name>
    <dbReference type="NCBI Taxonomy" id="1317129"/>
    <lineage>
        <taxon>Eukaryota</taxon>
        <taxon>Metazoa</taxon>
        <taxon>Ecdysozoa</taxon>
        <taxon>Nematoda</taxon>
        <taxon>Chromadorea</taxon>
        <taxon>Rhabditida</taxon>
        <taxon>Rhabditina</taxon>
        <taxon>Diplogasteromorpha</taxon>
        <taxon>Diplogasteroidea</taxon>
        <taxon>Neodiplogasteridae</taxon>
        <taxon>Pristionchus</taxon>
    </lineage>
</organism>
<evidence type="ECO:0000256" key="1">
    <source>
        <dbReference type="SAM" id="MobiDB-lite"/>
    </source>
</evidence>
<evidence type="ECO:0000313" key="2">
    <source>
        <dbReference type="EMBL" id="GMR44257.1"/>
    </source>
</evidence>
<reference evidence="2" key="2">
    <citation type="submission" date="2023-06" db="EMBL/GenBank/DDBJ databases">
        <title>Genome assembly of Pristionchus species.</title>
        <authorList>
            <person name="Yoshida K."/>
            <person name="Sommer R.J."/>
        </authorList>
    </citation>
    <scope>NUCLEOTIDE SEQUENCE</scope>
    <source>
        <strain evidence="2 4">RS5460</strain>
    </source>
</reference>
<feature type="region of interest" description="Disordered" evidence="1">
    <location>
        <begin position="1"/>
        <end position="25"/>
    </location>
</feature>
<keyword evidence="4" id="KW-1185">Reference proteome</keyword>
<evidence type="ECO:0000313" key="4">
    <source>
        <dbReference type="Proteomes" id="UP001328107"/>
    </source>
</evidence>
<protein>
    <submittedName>
        <fullName evidence="2">Uncharacterized protein</fullName>
    </submittedName>
</protein>
<proteinExistence type="predicted"/>
<accession>A0AAN4ZMU6</accession>
<dbReference type="EMBL" id="BTRK01000003">
    <property type="protein sequence ID" value="GMR44327.1"/>
    <property type="molecule type" value="Genomic_DNA"/>
</dbReference>
<feature type="compositionally biased region" description="Low complexity" evidence="1">
    <location>
        <begin position="11"/>
        <end position="25"/>
    </location>
</feature>
<dbReference type="AlphaFoldDB" id="A0AAN4ZMU6"/>
<name>A0AAN4ZMU6_9BILA</name>
<dbReference type="Proteomes" id="UP001328107">
    <property type="component" value="Unassembled WGS sequence"/>
</dbReference>
<feature type="non-terminal residue" evidence="2">
    <location>
        <position position="1"/>
    </location>
</feature>